<evidence type="ECO:0000313" key="4">
    <source>
        <dbReference type="Proteomes" id="UP001174909"/>
    </source>
</evidence>
<feature type="domain" description="NIPSNAP" evidence="2">
    <location>
        <begin position="110"/>
        <end position="203"/>
    </location>
</feature>
<comment type="similarity">
    <text evidence="1">Belongs to the NipSnap family.</text>
</comment>
<dbReference type="EMBL" id="CASHTH010003813">
    <property type="protein sequence ID" value="CAI8049738.1"/>
    <property type="molecule type" value="Genomic_DNA"/>
</dbReference>
<dbReference type="InterPro" id="IPR012577">
    <property type="entry name" value="NIPSNAP"/>
</dbReference>
<comment type="caution">
    <text evidence="3">The sequence shown here is derived from an EMBL/GenBank/DDBJ whole genome shotgun (WGS) entry which is preliminary data.</text>
</comment>
<dbReference type="Pfam" id="PF07978">
    <property type="entry name" value="NIPSNAP"/>
    <property type="match status" value="2"/>
</dbReference>
<dbReference type="Gene3D" id="3.30.70.100">
    <property type="match status" value="2"/>
</dbReference>
<proteinExistence type="inferred from homology"/>
<evidence type="ECO:0000259" key="2">
    <source>
        <dbReference type="Pfam" id="PF07978"/>
    </source>
</evidence>
<dbReference type="Proteomes" id="UP001174909">
    <property type="component" value="Unassembled WGS sequence"/>
</dbReference>
<dbReference type="AlphaFoldDB" id="A0AA35TKD0"/>
<feature type="domain" description="NIPSNAP" evidence="2">
    <location>
        <begin position="3"/>
        <end position="96"/>
    </location>
</feature>
<evidence type="ECO:0000313" key="3">
    <source>
        <dbReference type="EMBL" id="CAI8049738.1"/>
    </source>
</evidence>
<dbReference type="InterPro" id="IPR051557">
    <property type="entry name" value="NipSnap_domain"/>
</dbReference>
<organism evidence="3 4">
    <name type="scientific">Geodia barretti</name>
    <name type="common">Barrett's horny sponge</name>
    <dbReference type="NCBI Taxonomy" id="519541"/>
    <lineage>
        <taxon>Eukaryota</taxon>
        <taxon>Metazoa</taxon>
        <taxon>Porifera</taxon>
        <taxon>Demospongiae</taxon>
        <taxon>Heteroscleromorpha</taxon>
        <taxon>Tetractinellida</taxon>
        <taxon>Astrophorina</taxon>
        <taxon>Geodiidae</taxon>
        <taxon>Geodia</taxon>
    </lineage>
</organism>
<evidence type="ECO:0000256" key="1">
    <source>
        <dbReference type="ARBA" id="ARBA00005291"/>
    </source>
</evidence>
<dbReference type="InterPro" id="IPR011008">
    <property type="entry name" value="Dimeric_a/b-barrel"/>
</dbReference>
<accession>A0AA35TKD0</accession>
<dbReference type="SUPFAM" id="SSF54909">
    <property type="entry name" value="Dimeric alpha+beta barrel"/>
    <property type="match status" value="2"/>
</dbReference>
<reference evidence="3" key="1">
    <citation type="submission" date="2023-03" db="EMBL/GenBank/DDBJ databases">
        <authorList>
            <person name="Steffen K."/>
            <person name="Cardenas P."/>
        </authorList>
    </citation>
    <scope>NUCLEOTIDE SEQUENCE</scope>
</reference>
<protein>
    <submittedName>
        <fullName evidence="3">Protein NipSnap</fullName>
    </submittedName>
</protein>
<dbReference type="PANTHER" id="PTHR21017">
    <property type="entry name" value="NIPSNAP-RELATED"/>
    <property type="match status" value="1"/>
</dbReference>
<gene>
    <name evidence="3" type="ORF">GBAR_LOCUS27383</name>
</gene>
<dbReference type="GO" id="GO:0000423">
    <property type="term" value="P:mitophagy"/>
    <property type="evidence" value="ECO:0007669"/>
    <property type="project" value="UniProtKB-ARBA"/>
</dbReference>
<dbReference type="GO" id="GO:0005739">
    <property type="term" value="C:mitochondrion"/>
    <property type="evidence" value="ECO:0007669"/>
    <property type="project" value="TreeGrafter"/>
</dbReference>
<dbReference type="PANTHER" id="PTHR21017:SF17">
    <property type="entry name" value="PROTEIN NIPSNAP"/>
    <property type="match status" value="1"/>
</dbReference>
<name>A0AA35TKD0_GEOBA</name>
<keyword evidence="4" id="KW-1185">Reference proteome</keyword>
<sequence length="205" mass="23598">MIYEVRTYDLKPGAVAQAEEAFAEAIPHREKYSPIAAFWHTEIGPLNQIIHVWGYENIEERNRIRGEAGKDPNWPPKITPGNILNMNAEIWNPAPFMRPMGGDQALGDIYEMRVYTYENGSMPELLRRWEESLPYREEFSPLAAGMFTEFGDLNKWMHVWPYKDLNHRAEVRAAASKIPQWPSGAPGRVKQETKIMVPASFSPMH</sequence>